<dbReference type="RefSeq" id="XP_029282687.1">
    <property type="nucleotide sequence ID" value="XM_029426827.1"/>
</dbReference>
<keyword evidence="3" id="KW-1185">Reference proteome</keyword>
<dbReference type="RefSeq" id="XP_029282685.1">
    <property type="nucleotide sequence ID" value="XM_029426825.1"/>
</dbReference>
<feature type="domain" description="Helix-turn-helix" evidence="2">
    <location>
        <begin position="316"/>
        <end position="373"/>
    </location>
</feature>
<proteinExistence type="predicted"/>
<gene>
    <name evidence="4" type="primary">LOC115005039</name>
    <name evidence="5" type="synonym">LOC115005041</name>
    <name evidence="6" type="synonym">LOC115005042</name>
</gene>
<evidence type="ECO:0000259" key="2">
    <source>
        <dbReference type="Pfam" id="PF26215"/>
    </source>
</evidence>
<dbReference type="KEGG" id="cgob:115005041"/>
<dbReference type="RefSeq" id="XP_029282688.1">
    <property type="nucleotide sequence ID" value="XM_029426828.1"/>
</dbReference>
<organism evidence="3 4">
    <name type="scientific">Cottoperca gobio</name>
    <name type="common">Frogmouth</name>
    <name type="synonym">Aphritis gobio</name>
    <dbReference type="NCBI Taxonomy" id="56716"/>
    <lineage>
        <taxon>Eukaryota</taxon>
        <taxon>Metazoa</taxon>
        <taxon>Chordata</taxon>
        <taxon>Craniata</taxon>
        <taxon>Vertebrata</taxon>
        <taxon>Euteleostomi</taxon>
        <taxon>Actinopterygii</taxon>
        <taxon>Neopterygii</taxon>
        <taxon>Teleostei</taxon>
        <taxon>Neoteleostei</taxon>
        <taxon>Acanthomorphata</taxon>
        <taxon>Eupercaria</taxon>
        <taxon>Perciformes</taxon>
        <taxon>Notothenioidei</taxon>
        <taxon>Bovichtidae</taxon>
        <taxon>Cottoperca</taxon>
    </lineage>
</organism>
<sequence>MDRQQYLLEANRQLGNTQHYKPIQQSLQPQTQIQLRTIIQSLYQNKFLNAKQKNYLFGPDHPRPRYFYLLPKIHKESITWTIPFEVPPGRPIVSDCNSTSYNISQYIDHYLGPLSTKHPSHIKDTYHFLDLIRPMAVPIHSLLFTIDINSLYTNINTVLGLKTVSSIFNQYPDKHRPDSELLQLLSICLNNNDFLFNNNHFLQVSGTAMGQRYAPSYANIYMSEWEREALAKCPHKPSVYLRYLDDIFGIWPHDAALFSEFINILNNHHPSITVTYILNAQQVNFLDTTVFFQQSNNTQNRLLTKVYFKDTDTHALLHKASYHPKHTFKGIIKSQIIRFYRISSKLTDFHTSTQILFRSLTTRGYGKRFLRTIKTTTLSSLAPARSCLPDTQLSSPVSGMTWPPPPTSSKSLSSPSPHSPYPNQGLYPNPNPPPITPNPNSYPYPGVGGHPNRRTINPSTLLQPHSTPMDPQQIIPFVSTFSHRITGLHHTIKQNFLQHPPSSLIISGLESNDRWTTGQRKRAEKVWIERLGTTVPRGLNDT</sequence>
<dbReference type="KEGG" id="cgob:115005042"/>
<dbReference type="InterPro" id="IPR058912">
    <property type="entry name" value="HTH_animal"/>
</dbReference>
<dbReference type="PANTHER" id="PTHR21301">
    <property type="entry name" value="REVERSE TRANSCRIPTASE"/>
    <property type="match status" value="1"/>
</dbReference>
<evidence type="ECO:0000256" key="1">
    <source>
        <dbReference type="SAM" id="MobiDB-lite"/>
    </source>
</evidence>
<dbReference type="Pfam" id="PF26215">
    <property type="entry name" value="HTH_animal"/>
    <property type="match status" value="1"/>
</dbReference>
<name>A0A6J2PB08_COTGO</name>
<dbReference type="PANTHER" id="PTHR21301:SF10">
    <property type="entry name" value="REVERSE TRANSCRIPTASE DOMAIN-CONTAINING PROTEIN"/>
    <property type="match status" value="1"/>
</dbReference>
<evidence type="ECO:0000313" key="4">
    <source>
        <dbReference type="RefSeq" id="XP_029282685.1"/>
    </source>
</evidence>
<evidence type="ECO:0000313" key="6">
    <source>
        <dbReference type="RefSeq" id="XP_029282688.1"/>
    </source>
</evidence>
<reference evidence="4 5" key="1">
    <citation type="submission" date="2025-04" db="UniProtKB">
        <authorList>
            <consortium name="RefSeq"/>
        </authorList>
    </citation>
    <scope>IDENTIFICATION</scope>
</reference>
<feature type="region of interest" description="Disordered" evidence="1">
    <location>
        <begin position="390"/>
        <end position="468"/>
    </location>
</feature>
<dbReference type="AlphaFoldDB" id="A0A6J2PB08"/>
<dbReference type="OrthoDB" id="8946688at2759"/>
<dbReference type="KEGG" id="cgob:115005039"/>
<dbReference type="GeneID" id="115005039"/>
<dbReference type="Proteomes" id="UP000504630">
    <property type="component" value="Unplaced"/>
</dbReference>
<accession>A0A6J2PB08</accession>
<evidence type="ECO:0000313" key="3">
    <source>
        <dbReference type="Proteomes" id="UP000504630"/>
    </source>
</evidence>
<protein>
    <submittedName>
        <fullName evidence="4">Uncharacterized protein LOC115005039</fullName>
    </submittedName>
    <submittedName>
        <fullName evidence="5">Uncharacterized protein LOC115005041</fullName>
    </submittedName>
    <submittedName>
        <fullName evidence="6">Uncharacterized protein LOC115005042</fullName>
    </submittedName>
</protein>
<evidence type="ECO:0000313" key="5">
    <source>
        <dbReference type="RefSeq" id="XP_029282687.1"/>
    </source>
</evidence>
<feature type="compositionally biased region" description="Low complexity" evidence="1">
    <location>
        <begin position="408"/>
        <end position="428"/>
    </location>
</feature>
<feature type="compositionally biased region" description="Pro residues" evidence="1">
    <location>
        <begin position="429"/>
        <end position="442"/>
    </location>
</feature>
<feature type="compositionally biased region" description="Polar residues" evidence="1">
    <location>
        <begin position="454"/>
        <end position="468"/>
    </location>
</feature>